<dbReference type="Proteomes" id="UP000556436">
    <property type="component" value="Unassembled WGS sequence"/>
</dbReference>
<dbReference type="EMBL" id="JACHJG010000024">
    <property type="protein sequence ID" value="MBB4890738.1"/>
    <property type="molecule type" value="Genomic_DNA"/>
</dbReference>
<dbReference type="RefSeq" id="WP_184740170.1">
    <property type="nucleotide sequence ID" value="NZ_BMRW01000025.1"/>
</dbReference>
<name>A0A7W7LI82_STRNE</name>
<gene>
    <name evidence="1" type="ORF">FHS38_006828</name>
</gene>
<evidence type="ECO:0000313" key="1">
    <source>
        <dbReference type="EMBL" id="MBB4890738.1"/>
    </source>
</evidence>
<keyword evidence="2" id="KW-1185">Reference proteome</keyword>
<dbReference type="AlphaFoldDB" id="A0A7W7LI82"/>
<accession>A0A7W7LI82</accession>
<protein>
    <submittedName>
        <fullName evidence="1">Uncharacterized protein YnzC (UPF0291/DUF896 family)</fullName>
    </submittedName>
</protein>
<proteinExistence type="predicted"/>
<evidence type="ECO:0000313" key="2">
    <source>
        <dbReference type="Proteomes" id="UP000556436"/>
    </source>
</evidence>
<reference evidence="1 2" key="1">
    <citation type="submission" date="2020-08" db="EMBL/GenBank/DDBJ databases">
        <title>Genomic Encyclopedia of Type Strains, Phase III (KMG-III): the genomes of soil and plant-associated and newly described type strains.</title>
        <authorList>
            <person name="Whitman W."/>
        </authorList>
    </citation>
    <scope>NUCLEOTIDE SEQUENCE [LARGE SCALE GENOMIC DNA]</scope>
    <source>
        <strain evidence="1 2">CECT 3265</strain>
    </source>
</reference>
<sequence>MSPTSLDAQALNAEIRAFLRARRGRALTVAERRRYERLRAEWLAAVRRARRCTAA</sequence>
<comment type="caution">
    <text evidence="1">The sequence shown here is derived from an EMBL/GenBank/DDBJ whole genome shotgun (WGS) entry which is preliminary data.</text>
</comment>
<organism evidence="1 2">
    <name type="scientific">Streptomyces netropsis</name>
    <name type="common">Streptoverticillium netropsis</name>
    <dbReference type="NCBI Taxonomy" id="55404"/>
    <lineage>
        <taxon>Bacteria</taxon>
        <taxon>Bacillati</taxon>
        <taxon>Actinomycetota</taxon>
        <taxon>Actinomycetes</taxon>
        <taxon>Kitasatosporales</taxon>
        <taxon>Streptomycetaceae</taxon>
        <taxon>Streptomyces</taxon>
    </lineage>
</organism>